<dbReference type="PATRIC" id="fig|1218507.3.peg.1282"/>
<dbReference type="EMBL" id="JXLI01000010">
    <property type="protein sequence ID" value="KJY56754.1"/>
    <property type="molecule type" value="Genomic_DNA"/>
</dbReference>
<dbReference type="CDD" id="cd00592">
    <property type="entry name" value="HTH_MerR-like"/>
    <property type="match status" value="1"/>
</dbReference>
<dbReference type="GO" id="GO:0006355">
    <property type="term" value="P:regulation of DNA-templated transcription"/>
    <property type="evidence" value="ECO:0007669"/>
    <property type="project" value="InterPro"/>
</dbReference>
<comment type="caution">
    <text evidence="2">The sequence shown here is derived from an EMBL/GenBank/DDBJ whole genome shotgun (WGS) entry which is preliminary data.</text>
</comment>
<dbReference type="AlphaFoldDB" id="A0A0F4LER2"/>
<proteinExistence type="predicted"/>
<dbReference type="RefSeq" id="WP_046325016.1">
    <property type="nucleotide sequence ID" value="NZ_JBHTMT010000001.1"/>
</dbReference>
<dbReference type="Gene3D" id="1.10.1660.10">
    <property type="match status" value="1"/>
</dbReference>
<dbReference type="SMART" id="SM00422">
    <property type="entry name" value="HTH_MERR"/>
    <property type="match status" value="1"/>
</dbReference>
<dbReference type="Proteomes" id="UP000033531">
    <property type="component" value="Unassembled WGS sequence"/>
</dbReference>
<dbReference type="OrthoDB" id="2329277at2"/>
<dbReference type="GO" id="GO:0003677">
    <property type="term" value="F:DNA binding"/>
    <property type="evidence" value="ECO:0007669"/>
    <property type="project" value="InterPro"/>
</dbReference>
<dbReference type="InterPro" id="IPR009061">
    <property type="entry name" value="DNA-bd_dom_put_sf"/>
</dbReference>
<reference evidence="2 3" key="1">
    <citation type="submission" date="2015-01" db="EMBL/GenBank/DDBJ databases">
        <title>Comparative genomics of the lactic acid bacteria isolated from the honey bee gut.</title>
        <authorList>
            <person name="Ellegaard K.M."/>
            <person name="Tamarit D."/>
            <person name="Javelind E."/>
            <person name="Olofsson T."/>
            <person name="Andersson S.G."/>
            <person name="Vasquez A."/>
        </authorList>
    </citation>
    <scope>NUCLEOTIDE SEQUENCE [LARGE SCALE GENOMIC DNA]</scope>
    <source>
        <strain evidence="2 3">Hma8</strain>
    </source>
</reference>
<evidence type="ECO:0000313" key="3">
    <source>
        <dbReference type="Proteomes" id="UP000033531"/>
    </source>
</evidence>
<gene>
    <name evidence="2" type="ORF">JF74_11070</name>
</gene>
<organism evidence="2 3">
    <name type="scientific">Lactobacillus melliventris</name>
    <dbReference type="NCBI Taxonomy" id="1218507"/>
    <lineage>
        <taxon>Bacteria</taxon>
        <taxon>Bacillati</taxon>
        <taxon>Bacillota</taxon>
        <taxon>Bacilli</taxon>
        <taxon>Lactobacillales</taxon>
        <taxon>Lactobacillaceae</taxon>
        <taxon>Lactobacillus</taxon>
    </lineage>
</organism>
<evidence type="ECO:0000259" key="1">
    <source>
        <dbReference type="SMART" id="SM00422"/>
    </source>
</evidence>
<feature type="domain" description="HTH merR-type" evidence="1">
    <location>
        <begin position="11"/>
        <end position="80"/>
    </location>
</feature>
<name>A0A0F4LER2_9LACO</name>
<dbReference type="HOGENOM" id="CLU_989681_0_0_9"/>
<dbReference type="SUPFAM" id="SSF46955">
    <property type="entry name" value="Putative DNA-binding domain"/>
    <property type="match status" value="1"/>
</dbReference>
<protein>
    <submittedName>
        <fullName evidence="2">MerR family transcriptional regulator</fullName>
    </submittedName>
</protein>
<sequence>MIDHKAYPYVYTSSQLGKYFGISIKGIEYYERKKLINPKRVGNNKQRQFNLNDTYRIFMARYLSQSGLTLNDTLDVLNAPKEHIALEFLIKNLHDSEKEFDRIKASIEVMTHNIKLLQKVLNYQRFFEITKSPTLKTLFLREMDGPHKSNQEQTDEYRTWNELMPITNGSIRYRKKDILNKTSKIEPEIEMIISEKYFKAFGLKNSNRVNTIPSKTCLHTVVVGNAQNIDNKGWLNSIRSYLKENNYLLNGDIITSLLLVLDNSQKHIRYDEAWIPIKSKW</sequence>
<accession>A0A0F4LER2</accession>
<evidence type="ECO:0000313" key="2">
    <source>
        <dbReference type="EMBL" id="KJY56754.1"/>
    </source>
</evidence>
<dbReference type="STRING" id="1218507.JF74_11070"/>
<dbReference type="Pfam" id="PF13411">
    <property type="entry name" value="MerR_1"/>
    <property type="match status" value="1"/>
</dbReference>
<dbReference type="InterPro" id="IPR000551">
    <property type="entry name" value="MerR-type_HTH_dom"/>
</dbReference>